<keyword evidence="1" id="KW-0812">Transmembrane</keyword>
<dbReference type="Proteomes" id="UP000823388">
    <property type="component" value="Chromosome 8K"/>
</dbReference>
<gene>
    <name evidence="2" type="ORF">PVAP13_8KG342200</name>
</gene>
<feature type="transmembrane region" description="Helical" evidence="1">
    <location>
        <begin position="70"/>
        <end position="90"/>
    </location>
</feature>
<evidence type="ECO:0000313" key="2">
    <source>
        <dbReference type="EMBL" id="KAG2563988.1"/>
    </source>
</evidence>
<protein>
    <submittedName>
        <fullName evidence="2">Uncharacterized protein</fullName>
    </submittedName>
</protein>
<keyword evidence="1" id="KW-0472">Membrane</keyword>
<keyword evidence="1" id="KW-1133">Transmembrane helix</keyword>
<accession>A0A8T0PSS2</accession>
<feature type="transmembrane region" description="Helical" evidence="1">
    <location>
        <begin position="114"/>
        <end position="137"/>
    </location>
</feature>
<evidence type="ECO:0000313" key="3">
    <source>
        <dbReference type="Proteomes" id="UP000823388"/>
    </source>
</evidence>
<comment type="caution">
    <text evidence="2">The sequence shown here is derived from an EMBL/GenBank/DDBJ whole genome shotgun (WGS) entry which is preliminary data.</text>
</comment>
<reference evidence="2" key="1">
    <citation type="submission" date="2020-05" db="EMBL/GenBank/DDBJ databases">
        <title>WGS assembly of Panicum virgatum.</title>
        <authorList>
            <person name="Lovell J.T."/>
            <person name="Jenkins J."/>
            <person name="Shu S."/>
            <person name="Juenger T.E."/>
            <person name="Schmutz J."/>
        </authorList>
    </citation>
    <scope>NUCLEOTIDE SEQUENCE</scope>
    <source>
        <strain evidence="2">AP13</strain>
    </source>
</reference>
<keyword evidence="3" id="KW-1185">Reference proteome</keyword>
<evidence type="ECO:0000256" key="1">
    <source>
        <dbReference type="SAM" id="Phobius"/>
    </source>
</evidence>
<organism evidence="2 3">
    <name type="scientific">Panicum virgatum</name>
    <name type="common">Blackwell switchgrass</name>
    <dbReference type="NCBI Taxonomy" id="38727"/>
    <lineage>
        <taxon>Eukaryota</taxon>
        <taxon>Viridiplantae</taxon>
        <taxon>Streptophyta</taxon>
        <taxon>Embryophyta</taxon>
        <taxon>Tracheophyta</taxon>
        <taxon>Spermatophyta</taxon>
        <taxon>Magnoliopsida</taxon>
        <taxon>Liliopsida</taxon>
        <taxon>Poales</taxon>
        <taxon>Poaceae</taxon>
        <taxon>PACMAD clade</taxon>
        <taxon>Panicoideae</taxon>
        <taxon>Panicodae</taxon>
        <taxon>Paniceae</taxon>
        <taxon>Panicinae</taxon>
        <taxon>Panicum</taxon>
        <taxon>Panicum sect. Hiantes</taxon>
    </lineage>
</organism>
<name>A0A8T0PSS2_PANVG</name>
<sequence>MAEAHNGKEEPIVVAAAGEGNTEMVLKINGDQDQYQEASQPQQHDEGGGETMGLHEQALLAVLGNYIEKIGPILSLIGLGTIASAIGGYFSRSPPALFTFAFDEDESDVNRKAILLYHMSLLVFIAVGALELGYGIWVSGNPVRAGKVAKASYPLVVCHCASGHNELHRRRGHRLASSNCAEPYRRYTTWPKWSYICTNQHQQRTTICVCIILVEH</sequence>
<proteinExistence type="predicted"/>
<dbReference type="EMBL" id="CM029051">
    <property type="protein sequence ID" value="KAG2563988.1"/>
    <property type="molecule type" value="Genomic_DNA"/>
</dbReference>
<dbReference type="AlphaFoldDB" id="A0A8T0PSS2"/>